<dbReference type="Pfam" id="PF00263">
    <property type="entry name" value="Secretin"/>
    <property type="match status" value="1"/>
</dbReference>
<evidence type="ECO:0000313" key="9">
    <source>
        <dbReference type="EMBL" id="RJP17966.1"/>
    </source>
</evidence>
<dbReference type="Proteomes" id="UP000265882">
    <property type="component" value="Unassembled WGS sequence"/>
</dbReference>
<protein>
    <submittedName>
        <fullName evidence="9">AMIN domain-containing protein</fullName>
    </submittedName>
</protein>
<dbReference type="Pfam" id="PF03958">
    <property type="entry name" value="Secretin_N"/>
    <property type="match status" value="1"/>
</dbReference>
<keyword evidence="4" id="KW-0472">Membrane</keyword>
<evidence type="ECO:0000256" key="4">
    <source>
        <dbReference type="ARBA" id="ARBA00023136"/>
    </source>
</evidence>
<accession>A0A3A4NI35</accession>
<dbReference type="AlphaFoldDB" id="A0A3A4NI35"/>
<dbReference type="InterPro" id="IPR004846">
    <property type="entry name" value="T2SS/T3SS_dom"/>
</dbReference>
<reference evidence="9 10" key="1">
    <citation type="journal article" date="2017" name="ISME J.">
        <title>Energy and carbon metabolisms in a deep terrestrial subsurface fluid microbial community.</title>
        <authorList>
            <person name="Momper L."/>
            <person name="Jungbluth S.P."/>
            <person name="Lee M.D."/>
            <person name="Amend J.P."/>
        </authorList>
    </citation>
    <scope>NUCLEOTIDE SEQUENCE [LARGE SCALE GENOMIC DNA]</scope>
    <source>
        <strain evidence="9">SURF_5</strain>
    </source>
</reference>
<comment type="caution">
    <text evidence="9">The sequence shown here is derived from an EMBL/GenBank/DDBJ whole genome shotgun (WGS) entry which is preliminary data.</text>
</comment>
<sequence length="762" mass="82793">MGSLVSRKMSRVLLIAVAAFVLVGFLSPPLTAGGSLEQRKVQLLELLGLDGADPTVVQAAQKAHTLYSVDIVPGAESVSVILQLSGLPAYDSYLYKENRRLVVDLRDTINLSPSPAYSFKQDDPIKEVRNSQYRVSPTLISRIVLDLDEDKTPAITSDGNNIIISTPLDDPEKREENVKAYFPKEEAPAQIVAVPAVKVNADSPKVDLMLAQVEPTEPAPVEAPVEDSAPSLEMAEPVNEAAPEVQEVDEIGEILAATAAEEAPLDEMIEEEAVEEVAAAPDAVETETATAEVVTENEPAVQEVEEPATAEVSVEPKDQIVEVPVEKIEQPVLEAKLVAETETAPAVAKEPEAVKMNNLVTLNFRDADLSAVLDILARKGNLNILAGKDVRGNVTVRLVDVPFDVALNAVLNVNGYGYIKTDNIVRVVPLSQLGTQVETRTETYTLSYAEAKQAKTTFQTLLSPNGKIEVDERTNMLLITDVPSNLDRLRELIPQIDRRVQQVLIEVLILDSVLSDEADLGITWYLTNTNDNSPGFDGNDIAGVLLPKPFGGLDISVGTLIDDINLSVMIQALVENSDSRILANPKVLTLNNESASIEIIEEFPYNDVTQTSSGGQLSNITFKEIGTKLEVLPQITHDGYVILRVEPEQNSIAGTTITGVPIVDTRRAETTLIVRDHQTVVLGGLRENRKLLSVSKVPFLGDLPGVKYAFRNVGSSDRDTELLVFLTVHIVESPPLIPSQEIKFDELANLPRKPSVSIDLIR</sequence>
<evidence type="ECO:0000256" key="5">
    <source>
        <dbReference type="ARBA" id="ARBA00023237"/>
    </source>
</evidence>
<dbReference type="InterPro" id="IPR038591">
    <property type="entry name" value="NolW-like_sf"/>
</dbReference>
<dbReference type="Pfam" id="PF11741">
    <property type="entry name" value="AMIN"/>
    <property type="match status" value="1"/>
</dbReference>
<keyword evidence="2 7" id="KW-0813">Transport</keyword>
<feature type="domain" description="Secretin/TonB short N-terminal" evidence="8">
    <location>
        <begin position="382"/>
        <end position="430"/>
    </location>
</feature>
<evidence type="ECO:0000256" key="1">
    <source>
        <dbReference type="ARBA" id="ARBA00004370"/>
    </source>
</evidence>
<evidence type="ECO:0000256" key="7">
    <source>
        <dbReference type="RuleBase" id="RU004004"/>
    </source>
</evidence>
<dbReference type="GO" id="GO:0009306">
    <property type="term" value="P:protein secretion"/>
    <property type="evidence" value="ECO:0007669"/>
    <property type="project" value="InterPro"/>
</dbReference>
<evidence type="ECO:0000259" key="8">
    <source>
        <dbReference type="SMART" id="SM00965"/>
    </source>
</evidence>
<keyword evidence="3" id="KW-0732">Signal</keyword>
<dbReference type="InterPro" id="IPR011662">
    <property type="entry name" value="Secretin/TonB_short_N"/>
</dbReference>
<dbReference type="Gene3D" id="2.60.40.3500">
    <property type="match status" value="1"/>
</dbReference>
<dbReference type="InterPro" id="IPR001775">
    <property type="entry name" value="GspD/PilQ"/>
</dbReference>
<dbReference type="InterPro" id="IPR005644">
    <property type="entry name" value="NolW-like"/>
</dbReference>
<organism evidence="9 10">
    <name type="scientific">Abyssobacteria bacterium (strain SURF_5)</name>
    <dbReference type="NCBI Taxonomy" id="2093360"/>
    <lineage>
        <taxon>Bacteria</taxon>
        <taxon>Pseudomonadati</taxon>
        <taxon>Candidatus Hydrogenedentota</taxon>
        <taxon>Candidatus Abyssobacteria</taxon>
    </lineage>
</organism>
<dbReference type="SMART" id="SM00965">
    <property type="entry name" value="STN"/>
    <property type="match status" value="1"/>
</dbReference>
<proteinExistence type="inferred from homology"/>
<name>A0A3A4NI35_ABYX5</name>
<evidence type="ECO:0000313" key="10">
    <source>
        <dbReference type="Proteomes" id="UP000265882"/>
    </source>
</evidence>
<dbReference type="Gene3D" id="3.30.1370.130">
    <property type="match status" value="1"/>
</dbReference>
<keyword evidence="5" id="KW-0998">Cell outer membrane</keyword>
<dbReference type="InterPro" id="IPR021731">
    <property type="entry name" value="AMIN_dom"/>
</dbReference>
<comment type="subcellular location">
    <subcellularLocation>
        <location evidence="7">Cell outer membrane</location>
    </subcellularLocation>
    <subcellularLocation>
        <location evidence="1">Membrane</location>
    </subcellularLocation>
</comment>
<dbReference type="Gene3D" id="3.30.1370.120">
    <property type="match status" value="1"/>
</dbReference>
<dbReference type="PANTHER" id="PTHR30604">
    <property type="entry name" value="PROTEIN TRANSPORT PROTEIN HOFQ"/>
    <property type="match status" value="1"/>
</dbReference>
<dbReference type="PRINTS" id="PR00811">
    <property type="entry name" value="BCTERIALGSPD"/>
</dbReference>
<gene>
    <name evidence="9" type="ORF">C4520_15275</name>
</gene>
<evidence type="ECO:0000256" key="2">
    <source>
        <dbReference type="ARBA" id="ARBA00022448"/>
    </source>
</evidence>
<dbReference type="InterPro" id="IPR051808">
    <property type="entry name" value="Type_IV_pilus_biogenesis"/>
</dbReference>
<evidence type="ECO:0000256" key="6">
    <source>
        <dbReference type="RuleBase" id="RU004003"/>
    </source>
</evidence>
<evidence type="ECO:0000256" key="3">
    <source>
        <dbReference type="ARBA" id="ARBA00022729"/>
    </source>
</evidence>
<dbReference type="EMBL" id="QZKU01000107">
    <property type="protein sequence ID" value="RJP17966.1"/>
    <property type="molecule type" value="Genomic_DNA"/>
</dbReference>
<comment type="similarity">
    <text evidence="6">Belongs to the bacterial secretin family.</text>
</comment>
<dbReference type="GO" id="GO:0009279">
    <property type="term" value="C:cell outer membrane"/>
    <property type="evidence" value="ECO:0007669"/>
    <property type="project" value="UniProtKB-SubCell"/>
</dbReference>
<dbReference type="PANTHER" id="PTHR30604:SF1">
    <property type="entry name" value="DNA UTILIZATION PROTEIN HOFQ"/>
    <property type="match status" value="1"/>
</dbReference>